<sequence>MSNPAVLTPDLTSEMVEFWGFKYKQAKQEVEDLQTRLANDQFLQDVVTSLRDELKIAQQKLEAMSAEKANLIIQVGRLNADRVALQHQASSLATEAVRQRTEAVIELLKPAPSFLDDSFNPVPIGFHSAKQLVSTLPRDVTNYPWQLYFIPQPPNAIPLRVDSPGQPGYWFYPFNLCPMDSPFELIVEVESNKWLYFGRYLTRPFQGYEMKLSEWLTLDEQTKMIFCSRVADHKLQAGQHASYATQIEIRQRYDTGHWNIPCYTLECVEYSIALYEAMAVAAAKLLHCEQEVLISRQSLGKRRRTPSSSCGFEAKSTKVEGSKFDQADVTQDGETAGVDGTQDDLDLTRAQGE</sequence>
<evidence type="ECO:0000259" key="3">
    <source>
        <dbReference type="Pfam" id="PF20411"/>
    </source>
</evidence>
<dbReference type="GO" id="GO:0016740">
    <property type="term" value="F:transferase activity"/>
    <property type="evidence" value="ECO:0007669"/>
    <property type="project" value="UniProtKB-KW"/>
</dbReference>
<organism evidence="4 5">
    <name type="scientific">Mycena venus</name>
    <dbReference type="NCBI Taxonomy" id="2733690"/>
    <lineage>
        <taxon>Eukaryota</taxon>
        <taxon>Fungi</taxon>
        <taxon>Dikarya</taxon>
        <taxon>Basidiomycota</taxon>
        <taxon>Agaricomycotina</taxon>
        <taxon>Agaricomycetes</taxon>
        <taxon>Agaricomycetidae</taxon>
        <taxon>Agaricales</taxon>
        <taxon>Marasmiineae</taxon>
        <taxon>Mycenaceae</taxon>
        <taxon>Mycena</taxon>
    </lineage>
</organism>
<comment type="caution">
    <text evidence="4">The sequence shown here is derived from an EMBL/GenBank/DDBJ whole genome shotgun (WGS) entry which is preliminary data.</text>
</comment>
<evidence type="ECO:0000256" key="1">
    <source>
        <dbReference type="SAM" id="Coils"/>
    </source>
</evidence>
<evidence type="ECO:0000256" key="2">
    <source>
        <dbReference type="SAM" id="MobiDB-lite"/>
    </source>
</evidence>
<feature type="domain" description="DUF6697" evidence="3">
    <location>
        <begin position="129"/>
        <end position="279"/>
    </location>
</feature>
<keyword evidence="5" id="KW-1185">Reference proteome</keyword>
<reference evidence="4" key="1">
    <citation type="submission" date="2020-05" db="EMBL/GenBank/DDBJ databases">
        <title>Mycena genomes resolve the evolution of fungal bioluminescence.</title>
        <authorList>
            <person name="Tsai I.J."/>
        </authorList>
    </citation>
    <scope>NUCLEOTIDE SEQUENCE</scope>
    <source>
        <strain evidence="4">CCC161011</strain>
    </source>
</reference>
<evidence type="ECO:0000313" key="5">
    <source>
        <dbReference type="Proteomes" id="UP000620124"/>
    </source>
</evidence>
<dbReference type="OrthoDB" id="3214033at2759"/>
<feature type="region of interest" description="Disordered" evidence="2">
    <location>
        <begin position="302"/>
        <end position="353"/>
    </location>
</feature>
<feature type="compositionally biased region" description="Basic and acidic residues" evidence="2">
    <location>
        <begin position="315"/>
        <end position="326"/>
    </location>
</feature>
<proteinExistence type="predicted"/>
<evidence type="ECO:0000313" key="4">
    <source>
        <dbReference type="EMBL" id="KAF7353763.1"/>
    </source>
</evidence>
<dbReference type="EMBL" id="JACAZI010000008">
    <property type="protein sequence ID" value="KAF7353763.1"/>
    <property type="molecule type" value="Genomic_DNA"/>
</dbReference>
<feature type="coiled-coil region" evidence="1">
    <location>
        <begin position="23"/>
        <end position="74"/>
    </location>
</feature>
<accession>A0A8H6Y405</accession>
<name>A0A8H6Y405_9AGAR</name>
<keyword evidence="4" id="KW-0808">Transferase</keyword>
<keyword evidence="1" id="KW-0175">Coiled coil</keyword>
<dbReference type="Proteomes" id="UP000620124">
    <property type="component" value="Unassembled WGS sequence"/>
</dbReference>
<gene>
    <name evidence="4" type="ORF">MVEN_01061700</name>
</gene>
<dbReference type="Pfam" id="PF20411">
    <property type="entry name" value="DUF6697"/>
    <property type="match status" value="1"/>
</dbReference>
<dbReference type="InterPro" id="IPR046520">
    <property type="entry name" value="DUF6697"/>
</dbReference>
<protein>
    <submittedName>
        <fullName evidence="4">Dolichyl-diphosphooligosaccharide--protein glycosyltransferase subunit WBP1</fullName>
    </submittedName>
</protein>
<dbReference type="AlphaFoldDB" id="A0A8H6Y405"/>